<dbReference type="AlphaFoldDB" id="K0R827"/>
<reference evidence="2 3" key="1">
    <citation type="journal article" date="2012" name="Genome Biol.">
        <title>Genome and low-iron response of an oceanic diatom adapted to chronic iron limitation.</title>
        <authorList>
            <person name="Lommer M."/>
            <person name="Specht M."/>
            <person name="Roy A.S."/>
            <person name="Kraemer L."/>
            <person name="Andreson R."/>
            <person name="Gutowska M.A."/>
            <person name="Wolf J."/>
            <person name="Bergner S.V."/>
            <person name="Schilhabel M.B."/>
            <person name="Klostermeier U.C."/>
            <person name="Beiko R.G."/>
            <person name="Rosenstiel P."/>
            <person name="Hippler M."/>
            <person name="Laroche J."/>
        </authorList>
    </citation>
    <scope>NUCLEOTIDE SEQUENCE [LARGE SCALE GENOMIC DNA]</scope>
    <source>
        <strain evidence="2 3">CCMP1005</strain>
    </source>
</reference>
<evidence type="ECO:0000256" key="1">
    <source>
        <dbReference type="SAM" id="MobiDB-lite"/>
    </source>
</evidence>
<keyword evidence="3" id="KW-1185">Reference proteome</keyword>
<accession>K0R827</accession>
<evidence type="ECO:0000313" key="3">
    <source>
        <dbReference type="Proteomes" id="UP000266841"/>
    </source>
</evidence>
<proteinExistence type="predicted"/>
<name>K0R827_THAOC</name>
<comment type="caution">
    <text evidence="2">The sequence shown here is derived from an EMBL/GenBank/DDBJ whole genome shotgun (WGS) entry which is preliminary data.</text>
</comment>
<feature type="compositionally biased region" description="Basic and acidic residues" evidence="1">
    <location>
        <begin position="95"/>
        <end position="114"/>
    </location>
</feature>
<sequence length="163" mass="17898">MAIAVTSPTQQLTPSRRQKGRWPPPARVSCVEGRRASASRTFVEEGDAEKATRGRRVAPSPKLPPRRRRREPTSEGARARTGSRRLRGPARRASGGKDTETDRLSEESAEETPRTPDPGPRTPREGGGPDDIWRPARPTCEWARGTLPVVRRRGRDAPGHAGS</sequence>
<dbReference type="EMBL" id="AGNL01049027">
    <property type="protein sequence ID" value="EJK44936.1"/>
    <property type="molecule type" value="Genomic_DNA"/>
</dbReference>
<feature type="region of interest" description="Disordered" evidence="1">
    <location>
        <begin position="1"/>
        <end position="163"/>
    </location>
</feature>
<gene>
    <name evidence="2" type="ORF">THAOC_36487</name>
</gene>
<organism evidence="2 3">
    <name type="scientific">Thalassiosira oceanica</name>
    <name type="common">Marine diatom</name>
    <dbReference type="NCBI Taxonomy" id="159749"/>
    <lineage>
        <taxon>Eukaryota</taxon>
        <taxon>Sar</taxon>
        <taxon>Stramenopiles</taxon>
        <taxon>Ochrophyta</taxon>
        <taxon>Bacillariophyta</taxon>
        <taxon>Coscinodiscophyceae</taxon>
        <taxon>Thalassiosirophycidae</taxon>
        <taxon>Thalassiosirales</taxon>
        <taxon>Thalassiosiraceae</taxon>
        <taxon>Thalassiosira</taxon>
    </lineage>
</organism>
<feature type="compositionally biased region" description="Polar residues" evidence="1">
    <location>
        <begin position="1"/>
        <end position="15"/>
    </location>
</feature>
<evidence type="ECO:0000313" key="2">
    <source>
        <dbReference type="EMBL" id="EJK44936.1"/>
    </source>
</evidence>
<feature type="compositionally biased region" description="Basic residues" evidence="1">
    <location>
        <begin position="81"/>
        <end position="90"/>
    </location>
</feature>
<dbReference type="Proteomes" id="UP000266841">
    <property type="component" value="Unassembled WGS sequence"/>
</dbReference>
<protein>
    <submittedName>
        <fullName evidence="2">Uncharacterized protein</fullName>
    </submittedName>
</protein>